<keyword evidence="4" id="KW-1185">Reference proteome</keyword>
<dbReference type="InterPro" id="IPR018110">
    <property type="entry name" value="Mandel_Rmase/mucon_lact_enz_CS"/>
</dbReference>
<evidence type="ECO:0000313" key="3">
    <source>
        <dbReference type="EMBL" id="EKF42596.1"/>
    </source>
</evidence>
<dbReference type="Pfam" id="PF13378">
    <property type="entry name" value="MR_MLE_C"/>
    <property type="match status" value="1"/>
</dbReference>
<dbReference type="PATRIC" id="fig|1231190.3.peg.2306"/>
<dbReference type="SFLD" id="SFLDS00001">
    <property type="entry name" value="Enolase"/>
    <property type="match status" value="1"/>
</dbReference>
<accession>K2P5M1</accession>
<dbReference type="eggNOG" id="COG4948">
    <property type="taxonomic scope" value="Bacteria"/>
</dbReference>
<evidence type="ECO:0000256" key="1">
    <source>
        <dbReference type="ARBA" id="ARBA00022723"/>
    </source>
</evidence>
<evidence type="ECO:0000259" key="2">
    <source>
        <dbReference type="SMART" id="SM00922"/>
    </source>
</evidence>
<keyword evidence="1" id="KW-0479">Metal-binding</keyword>
<dbReference type="SUPFAM" id="SSF51604">
    <property type="entry name" value="Enolase C-terminal domain-like"/>
    <property type="match status" value="1"/>
</dbReference>
<reference evidence="3 4" key="1">
    <citation type="journal article" date="2012" name="J. Bacteriol.">
        <title>Genome Sequence of Nitratireductor indicus Type Strain C115.</title>
        <authorList>
            <person name="Lai Q."/>
            <person name="Li G."/>
            <person name="Yu Z."/>
            <person name="Shao Z."/>
        </authorList>
    </citation>
    <scope>NUCLEOTIDE SEQUENCE [LARGE SCALE GENOMIC DNA]</scope>
    <source>
        <strain evidence="3 4">C115</strain>
    </source>
</reference>
<feature type="domain" description="Mandelate racemase/muconate lactonizing enzyme C-terminal" evidence="2">
    <location>
        <begin position="138"/>
        <end position="234"/>
    </location>
</feature>
<dbReference type="InterPro" id="IPR013342">
    <property type="entry name" value="Mandelate_racemase_C"/>
</dbReference>
<dbReference type="Gene3D" id="3.20.20.120">
    <property type="entry name" value="Enolase-like C-terminal domain"/>
    <property type="match status" value="1"/>
</dbReference>
<dbReference type="SMART" id="SM00922">
    <property type="entry name" value="MR_MLE"/>
    <property type="match status" value="1"/>
</dbReference>
<name>K2P5M1_9HYPH</name>
<dbReference type="RefSeq" id="WP_009756599.1">
    <property type="nucleotide sequence ID" value="NZ_AMSI01000006.1"/>
</dbReference>
<dbReference type="GO" id="GO:0009063">
    <property type="term" value="P:amino acid catabolic process"/>
    <property type="evidence" value="ECO:0007669"/>
    <property type="project" value="InterPro"/>
</dbReference>
<protein>
    <submittedName>
        <fullName evidence="3">Chloromuconate cycloisomerase</fullName>
    </submittedName>
</protein>
<dbReference type="AlphaFoldDB" id="K2P5M1"/>
<dbReference type="STRING" id="721133.SAMN05216176_106244"/>
<dbReference type="EMBL" id="AMSI01000006">
    <property type="protein sequence ID" value="EKF42596.1"/>
    <property type="molecule type" value="Genomic_DNA"/>
</dbReference>
<dbReference type="InterPro" id="IPR029017">
    <property type="entry name" value="Enolase-like_N"/>
</dbReference>
<organism evidence="3 4">
    <name type="scientific">Nitratireductor indicus C115</name>
    <dbReference type="NCBI Taxonomy" id="1231190"/>
    <lineage>
        <taxon>Bacteria</taxon>
        <taxon>Pseudomonadati</taxon>
        <taxon>Pseudomonadota</taxon>
        <taxon>Alphaproteobacteria</taxon>
        <taxon>Hyphomicrobiales</taxon>
        <taxon>Phyllobacteriaceae</taxon>
        <taxon>Nitratireductor</taxon>
    </lineage>
</organism>
<proteinExistence type="predicted"/>
<dbReference type="PANTHER" id="PTHR48073">
    <property type="entry name" value="O-SUCCINYLBENZOATE SYNTHASE-RELATED"/>
    <property type="match status" value="1"/>
</dbReference>
<dbReference type="PANTHER" id="PTHR48073:SF2">
    <property type="entry name" value="O-SUCCINYLBENZOATE SYNTHASE"/>
    <property type="match status" value="1"/>
</dbReference>
<keyword evidence="3" id="KW-0413">Isomerase</keyword>
<comment type="caution">
    <text evidence="3">The sequence shown here is derived from an EMBL/GenBank/DDBJ whole genome shotgun (WGS) entry which is preliminary data.</text>
</comment>
<dbReference type="Proteomes" id="UP000007374">
    <property type="component" value="Unassembled WGS sequence"/>
</dbReference>
<dbReference type="GO" id="GO:0016853">
    <property type="term" value="F:isomerase activity"/>
    <property type="evidence" value="ECO:0007669"/>
    <property type="project" value="UniProtKB-KW"/>
</dbReference>
<dbReference type="InterPro" id="IPR036849">
    <property type="entry name" value="Enolase-like_C_sf"/>
</dbReference>
<dbReference type="InterPro" id="IPR029065">
    <property type="entry name" value="Enolase_C-like"/>
</dbReference>
<dbReference type="OrthoDB" id="9802699at2"/>
<dbReference type="Gene3D" id="3.30.390.10">
    <property type="entry name" value="Enolase-like, N-terminal domain"/>
    <property type="match status" value="1"/>
</dbReference>
<dbReference type="GO" id="GO:0000287">
    <property type="term" value="F:magnesium ion binding"/>
    <property type="evidence" value="ECO:0007669"/>
    <property type="project" value="UniProtKB-ARBA"/>
</dbReference>
<dbReference type="SUPFAM" id="SSF54826">
    <property type="entry name" value="Enolase N-terminal domain-like"/>
    <property type="match status" value="1"/>
</dbReference>
<evidence type="ECO:0000313" key="4">
    <source>
        <dbReference type="Proteomes" id="UP000007374"/>
    </source>
</evidence>
<gene>
    <name evidence="3" type="ORF">NA8A_11053</name>
</gene>
<sequence length="363" mass="38501">MKAQLYRSMLTYAGLTVHTASSGPVAGLDTLYLELDDGQHRAIGEVRINCAYLNGYQPDDLLAAARKAVSTTDWDTPPEILRAGLQESGFPAPVRMLIDIALWDLSAKRAGLPLAHFLAGERRALSHATNQTLFLSSDDAFDRQVADYVSRGFCDLKLRVGQDIETDCARHARIRAAYGKRVKLAADANGAWSEVEAPERLAALAPYGLAYLEQPLAAGDWDAMVRLAAGAPMPLMLDESLASPADVHELIARRDDAHGMLQGHLKLIKLGGLTPALAAARALEGAGIAFMIGQMNEGAVATAAALHLAVATRPLHAELYGADGLVNDPAEGLSYADGRVEVCEAAGLGLKFMAPSAPVSLGE</sequence>
<dbReference type="PROSITE" id="PS00909">
    <property type="entry name" value="MR_MLE_2"/>
    <property type="match status" value="1"/>
</dbReference>